<dbReference type="KEGG" id="smai:EXU30_19650"/>
<dbReference type="InterPro" id="IPR017136">
    <property type="entry name" value="UCP037205"/>
</dbReference>
<keyword evidence="2" id="KW-1185">Reference proteome</keyword>
<dbReference type="PANTHER" id="PTHR37463">
    <property type="entry name" value="GSL3115 PROTEIN"/>
    <property type="match status" value="1"/>
</dbReference>
<evidence type="ECO:0000313" key="2">
    <source>
        <dbReference type="Proteomes" id="UP000291106"/>
    </source>
</evidence>
<dbReference type="AlphaFoldDB" id="A0A411PMA9"/>
<reference evidence="1 2" key="1">
    <citation type="submission" date="2019-02" db="EMBL/GenBank/DDBJ databases">
        <title>Shewanella sp. D4-2 isolated from Dokdo Island.</title>
        <authorList>
            <person name="Baek K."/>
        </authorList>
    </citation>
    <scope>NUCLEOTIDE SEQUENCE [LARGE SCALE GENOMIC DNA]</scope>
    <source>
        <strain evidence="1 2">D4-2</strain>
    </source>
</reference>
<dbReference type="Proteomes" id="UP000291106">
    <property type="component" value="Chromosome"/>
</dbReference>
<protein>
    <submittedName>
        <fullName evidence="1">DUF2256 domain-containing protein</fullName>
    </submittedName>
</protein>
<dbReference type="PANTHER" id="PTHR37463:SF1">
    <property type="entry name" value="DUF2256 DOMAIN-CONTAINING PROTEIN"/>
    <property type="match status" value="1"/>
</dbReference>
<dbReference type="RefSeq" id="WP_130602953.1">
    <property type="nucleotide sequence ID" value="NZ_CP036200.1"/>
</dbReference>
<gene>
    <name evidence="1" type="ORF">EXU30_19650</name>
</gene>
<dbReference type="EMBL" id="CP036200">
    <property type="protein sequence ID" value="QBF84641.1"/>
    <property type="molecule type" value="Genomic_DNA"/>
</dbReference>
<dbReference type="Pfam" id="PF10013">
    <property type="entry name" value="DUF2256"/>
    <property type="match status" value="1"/>
</dbReference>
<proteinExistence type="predicted"/>
<accession>A0A411PMA9</accession>
<evidence type="ECO:0000313" key="1">
    <source>
        <dbReference type="EMBL" id="QBF84641.1"/>
    </source>
</evidence>
<dbReference type="OrthoDB" id="27194at2"/>
<organism evidence="1 2">
    <name type="scientific">Shewanella maritima</name>
    <dbReference type="NCBI Taxonomy" id="2520507"/>
    <lineage>
        <taxon>Bacteria</taxon>
        <taxon>Pseudomonadati</taxon>
        <taxon>Pseudomonadota</taxon>
        <taxon>Gammaproteobacteria</taxon>
        <taxon>Alteromonadales</taxon>
        <taxon>Shewanellaceae</taxon>
        <taxon>Shewanella</taxon>
    </lineage>
</organism>
<name>A0A411PMA9_9GAMM</name>
<sequence length="58" mass="7181">MSHKPSNKNQLYKICPVCQRRFDWRKKWQKVWQEVRYCSKRCRGNRQIINRKGTNEAV</sequence>